<proteinExistence type="predicted"/>
<dbReference type="EMBL" id="NSJZ01000030">
    <property type="protein sequence ID" value="PAU95473.1"/>
    <property type="molecule type" value="Genomic_DNA"/>
</dbReference>
<evidence type="ECO:0000313" key="2">
    <source>
        <dbReference type="EMBL" id="PAU95473.1"/>
    </source>
</evidence>
<sequence>MTQRSPTDLKADPAPVESRPAFLDALRATVGPRHFLTRPQDTERFRMGYRSGGGEAKAVVRPGSLLNCGRCCSFA</sequence>
<keyword evidence="3" id="KW-1185">Reference proteome</keyword>
<organism evidence="2 3">
    <name type="scientific">Paracoccus salipaludis</name>
    <dbReference type="NCBI Taxonomy" id="2032623"/>
    <lineage>
        <taxon>Bacteria</taxon>
        <taxon>Pseudomonadati</taxon>
        <taxon>Pseudomonadota</taxon>
        <taxon>Alphaproteobacteria</taxon>
        <taxon>Rhodobacterales</taxon>
        <taxon>Paracoccaceae</taxon>
        <taxon>Paracoccus</taxon>
    </lineage>
</organism>
<dbReference type="RefSeq" id="WP_095641388.1">
    <property type="nucleotide sequence ID" value="NZ_NSJZ01000030.1"/>
</dbReference>
<dbReference type="Gene3D" id="3.30.43.10">
    <property type="entry name" value="Uridine Diphospho-n-acetylenolpyruvylglucosamine Reductase, domain 2"/>
    <property type="match status" value="1"/>
</dbReference>
<dbReference type="AlphaFoldDB" id="A0A2A2GEZ9"/>
<dbReference type="Proteomes" id="UP000218023">
    <property type="component" value="Unassembled WGS sequence"/>
</dbReference>
<dbReference type="GO" id="GO:0050660">
    <property type="term" value="F:flavin adenine dinucleotide binding"/>
    <property type="evidence" value="ECO:0007669"/>
    <property type="project" value="InterPro"/>
</dbReference>
<evidence type="ECO:0000256" key="1">
    <source>
        <dbReference type="ARBA" id="ARBA00022630"/>
    </source>
</evidence>
<evidence type="ECO:0000313" key="3">
    <source>
        <dbReference type="Proteomes" id="UP000218023"/>
    </source>
</evidence>
<reference evidence="2 3" key="1">
    <citation type="submission" date="2017-09" db="EMBL/GenBank/DDBJ databases">
        <title>Paracoccus alkalisoli sp. nov., isolated from saline alkaline soil.</title>
        <authorList>
            <person name="Dong X."/>
            <person name="Zhang G."/>
        </authorList>
    </citation>
    <scope>NUCLEOTIDE SEQUENCE [LARGE SCALE GENOMIC DNA]</scope>
    <source>
        <strain evidence="2 3">WN007</strain>
    </source>
</reference>
<accession>A0A2A2GEZ9</accession>
<keyword evidence="1" id="KW-0285">Flavoprotein</keyword>
<dbReference type="InterPro" id="IPR036318">
    <property type="entry name" value="FAD-bd_PCMH-like_sf"/>
</dbReference>
<dbReference type="SUPFAM" id="SSF56176">
    <property type="entry name" value="FAD-binding/transporter-associated domain-like"/>
    <property type="match status" value="1"/>
</dbReference>
<protein>
    <submittedName>
        <fullName evidence="2">Uncharacterized protein</fullName>
    </submittedName>
</protein>
<name>A0A2A2GEZ9_9RHOB</name>
<comment type="caution">
    <text evidence="2">The sequence shown here is derived from an EMBL/GenBank/DDBJ whole genome shotgun (WGS) entry which is preliminary data.</text>
</comment>
<dbReference type="InterPro" id="IPR016167">
    <property type="entry name" value="FAD-bd_PCMH_sub1"/>
</dbReference>
<gene>
    <name evidence="2" type="ORF">CK240_16395</name>
</gene>